<gene>
    <name evidence="2" type="ORF">ACH49W_08230</name>
</gene>
<evidence type="ECO:0000313" key="2">
    <source>
        <dbReference type="EMBL" id="MFI2473353.1"/>
    </source>
</evidence>
<dbReference type="CDD" id="cd02440">
    <property type="entry name" value="AdoMet_MTases"/>
    <property type="match status" value="1"/>
</dbReference>
<dbReference type="InterPro" id="IPR041698">
    <property type="entry name" value="Methyltransf_25"/>
</dbReference>
<dbReference type="GO" id="GO:0008168">
    <property type="term" value="F:methyltransferase activity"/>
    <property type="evidence" value="ECO:0007669"/>
    <property type="project" value="UniProtKB-KW"/>
</dbReference>
<organism evidence="2 3">
    <name type="scientific">Nocardia xishanensis</name>
    <dbReference type="NCBI Taxonomy" id="238964"/>
    <lineage>
        <taxon>Bacteria</taxon>
        <taxon>Bacillati</taxon>
        <taxon>Actinomycetota</taxon>
        <taxon>Actinomycetes</taxon>
        <taxon>Mycobacteriales</taxon>
        <taxon>Nocardiaceae</taxon>
        <taxon>Nocardia</taxon>
    </lineage>
</organism>
<comment type="caution">
    <text evidence="2">The sequence shown here is derived from an EMBL/GenBank/DDBJ whole genome shotgun (WGS) entry which is preliminary data.</text>
</comment>
<dbReference type="PANTHER" id="PTHR42912:SF93">
    <property type="entry name" value="N6-ADENOSINE-METHYLTRANSFERASE TMT1A"/>
    <property type="match status" value="1"/>
</dbReference>
<dbReference type="GO" id="GO:0032259">
    <property type="term" value="P:methylation"/>
    <property type="evidence" value="ECO:0007669"/>
    <property type="project" value="UniProtKB-KW"/>
</dbReference>
<keyword evidence="3" id="KW-1185">Reference proteome</keyword>
<reference evidence="2 3" key="1">
    <citation type="submission" date="2024-10" db="EMBL/GenBank/DDBJ databases">
        <title>The Natural Products Discovery Center: Release of the First 8490 Sequenced Strains for Exploring Actinobacteria Biosynthetic Diversity.</title>
        <authorList>
            <person name="Kalkreuter E."/>
            <person name="Kautsar S.A."/>
            <person name="Yang D."/>
            <person name="Bader C.D."/>
            <person name="Teijaro C.N."/>
            <person name="Fluegel L."/>
            <person name="Davis C.M."/>
            <person name="Simpson J.R."/>
            <person name="Lauterbach L."/>
            <person name="Steele A.D."/>
            <person name="Gui C."/>
            <person name="Meng S."/>
            <person name="Li G."/>
            <person name="Viehrig K."/>
            <person name="Ye F."/>
            <person name="Su P."/>
            <person name="Kiefer A.F."/>
            <person name="Nichols A."/>
            <person name="Cepeda A.J."/>
            <person name="Yan W."/>
            <person name="Fan B."/>
            <person name="Jiang Y."/>
            <person name="Adhikari A."/>
            <person name="Zheng C.-J."/>
            <person name="Schuster L."/>
            <person name="Cowan T.M."/>
            <person name="Smanski M.J."/>
            <person name="Chevrette M.G."/>
            <person name="De Carvalho L.P.S."/>
            <person name="Shen B."/>
        </authorList>
    </citation>
    <scope>NUCLEOTIDE SEQUENCE [LARGE SCALE GENOMIC DNA]</scope>
    <source>
        <strain evidence="2 3">NPDC019275</strain>
    </source>
</reference>
<evidence type="ECO:0000259" key="1">
    <source>
        <dbReference type="Pfam" id="PF13649"/>
    </source>
</evidence>
<dbReference type="InterPro" id="IPR029063">
    <property type="entry name" value="SAM-dependent_MTases_sf"/>
</dbReference>
<proteinExistence type="predicted"/>
<keyword evidence="2" id="KW-0489">Methyltransferase</keyword>
<dbReference type="Proteomes" id="UP001611415">
    <property type="component" value="Unassembled WGS sequence"/>
</dbReference>
<dbReference type="Gene3D" id="3.40.50.150">
    <property type="entry name" value="Vaccinia Virus protein VP39"/>
    <property type="match status" value="1"/>
</dbReference>
<dbReference type="PANTHER" id="PTHR42912">
    <property type="entry name" value="METHYLTRANSFERASE"/>
    <property type="match status" value="1"/>
</dbReference>
<dbReference type="RefSeq" id="WP_397091967.1">
    <property type="nucleotide sequence ID" value="NZ_JBIRYO010000004.1"/>
</dbReference>
<protein>
    <submittedName>
        <fullName evidence="2">Class I SAM-dependent methyltransferase</fullName>
    </submittedName>
</protein>
<evidence type="ECO:0000313" key="3">
    <source>
        <dbReference type="Proteomes" id="UP001611415"/>
    </source>
</evidence>
<dbReference type="InterPro" id="IPR050508">
    <property type="entry name" value="Methyltransf_Superfamily"/>
</dbReference>
<keyword evidence="2" id="KW-0808">Transferase</keyword>
<name>A0ABW7WX12_9NOCA</name>
<dbReference type="EMBL" id="JBIRYO010000004">
    <property type="protein sequence ID" value="MFI2473353.1"/>
    <property type="molecule type" value="Genomic_DNA"/>
</dbReference>
<accession>A0ABW7WX12</accession>
<dbReference type="Pfam" id="PF13649">
    <property type="entry name" value="Methyltransf_25"/>
    <property type="match status" value="1"/>
</dbReference>
<dbReference type="SUPFAM" id="SSF53335">
    <property type="entry name" value="S-adenosyl-L-methionine-dependent methyltransferases"/>
    <property type="match status" value="1"/>
</dbReference>
<feature type="domain" description="Methyltransferase" evidence="1">
    <location>
        <begin position="57"/>
        <end position="154"/>
    </location>
</feature>
<sequence>MASEDAASGGDHADLGDIQRQHWQSTYRDNPGMFGETPSAPALQAAQIFGAAGARTILELGAGHGRDALHFARAGFTVHATDFSDVGLRQLRERADSDAVEGLTTEIIDVRAPLPLPDASYDAVYAHMLLCMALSSEEIFTLVHDIHRVLRPGGTFFYTVRHTGDAHYGTGIDHGGDIFEHGGFAVHFFSRAFVDALAEGWNLRRIDEFEEGALPRRLWSVVQTRR</sequence>